<feature type="repeat" description="TPR" evidence="1">
    <location>
        <begin position="154"/>
        <end position="187"/>
    </location>
</feature>
<sequence length="239" mass="27928">MALVTICKYRRAKTPYFLEQAGLNMYSLEELAWFLYHNICLAEPQMFDDRLCRWLEEEIGSSELARRIRNGKESGTNFQNLVISIVGAVDLFTNQELAELGEQLKSLGTMQEQERLKLRADGLLNSRNEWAAAEEYRRILRMHQNTRLGVEFYAAVWNNLGICYVRQFLFERAVECFETSMQFAPHEDTRKYRELAEQLAAGKRPGNGKKARTPEADDTDPQKKLLRWEEDYRSRQKTG</sequence>
<reference evidence="3 4" key="1">
    <citation type="submission" date="2024-03" db="EMBL/GenBank/DDBJ databases">
        <title>Human intestinal bacterial collection.</title>
        <authorList>
            <person name="Pauvert C."/>
            <person name="Hitch T.C.A."/>
            <person name="Clavel T."/>
        </authorList>
    </citation>
    <scope>NUCLEOTIDE SEQUENCE [LARGE SCALE GENOMIC DNA]</scope>
    <source>
        <strain evidence="3 4">CLA-AA-H78B</strain>
    </source>
</reference>
<feature type="compositionally biased region" description="Basic and acidic residues" evidence="2">
    <location>
        <begin position="212"/>
        <end position="239"/>
    </location>
</feature>
<dbReference type="RefSeq" id="WP_349144574.1">
    <property type="nucleotide sequence ID" value="NZ_JBBMFC010000016.1"/>
</dbReference>
<evidence type="ECO:0000313" key="3">
    <source>
        <dbReference type="EMBL" id="MEQ2579171.1"/>
    </source>
</evidence>
<evidence type="ECO:0000256" key="2">
    <source>
        <dbReference type="SAM" id="MobiDB-lite"/>
    </source>
</evidence>
<dbReference type="InterPro" id="IPR019734">
    <property type="entry name" value="TPR_rpt"/>
</dbReference>
<protein>
    <submittedName>
        <fullName evidence="3">Tetratricopeptide repeat protein</fullName>
    </submittedName>
</protein>
<dbReference type="InterPro" id="IPR011990">
    <property type="entry name" value="TPR-like_helical_dom_sf"/>
</dbReference>
<dbReference type="EMBL" id="JBBMFC010000016">
    <property type="protein sequence ID" value="MEQ2579171.1"/>
    <property type="molecule type" value="Genomic_DNA"/>
</dbReference>
<keyword evidence="4" id="KW-1185">Reference proteome</keyword>
<organism evidence="3 4">
    <name type="scientific">Hominiventricola aquisgranensis</name>
    <dbReference type="NCBI Taxonomy" id="3133164"/>
    <lineage>
        <taxon>Bacteria</taxon>
        <taxon>Bacillati</taxon>
        <taxon>Bacillota</taxon>
        <taxon>Clostridia</taxon>
        <taxon>Lachnospirales</taxon>
        <taxon>Lachnospiraceae</taxon>
        <taxon>Hominiventricola</taxon>
    </lineage>
</organism>
<evidence type="ECO:0000313" key="4">
    <source>
        <dbReference type="Proteomes" id="UP001470288"/>
    </source>
</evidence>
<evidence type="ECO:0000256" key="1">
    <source>
        <dbReference type="PROSITE-ProRule" id="PRU00339"/>
    </source>
</evidence>
<dbReference type="Gene3D" id="1.25.40.10">
    <property type="entry name" value="Tetratricopeptide repeat domain"/>
    <property type="match status" value="1"/>
</dbReference>
<gene>
    <name evidence="3" type="ORF">WMO62_10090</name>
</gene>
<dbReference type="SMART" id="SM00028">
    <property type="entry name" value="TPR"/>
    <property type="match status" value="1"/>
</dbReference>
<comment type="caution">
    <text evidence="3">The sequence shown here is derived from an EMBL/GenBank/DDBJ whole genome shotgun (WGS) entry which is preliminary data.</text>
</comment>
<dbReference type="PROSITE" id="PS50005">
    <property type="entry name" value="TPR"/>
    <property type="match status" value="1"/>
</dbReference>
<feature type="region of interest" description="Disordered" evidence="2">
    <location>
        <begin position="199"/>
        <end position="239"/>
    </location>
</feature>
<keyword evidence="1" id="KW-0802">TPR repeat</keyword>
<name>A0ABV1I1V7_9FIRM</name>
<proteinExistence type="predicted"/>
<dbReference type="Proteomes" id="UP001470288">
    <property type="component" value="Unassembled WGS sequence"/>
</dbReference>
<dbReference type="SUPFAM" id="SSF48452">
    <property type="entry name" value="TPR-like"/>
    <property type="match status" value="1"/>
</dbReference>
<accession>A0ABV1I1V7</accession>